<dbReference type="GO" id="GO:0046135">
    <property type="term" value="P:pyrimidine nucleoside catabolic process"/>
    <property type="evidence" value="ECO:0007669"/>
    <property type="project" value="UniProtKB-ARBA"/>
</dbReference>
<dbReference type="AlphaFoldDB" id="A0A1S3UQ09"/>
<comment type="subunit">
    <text evidence="2">Homodimer.</text>
</comment>
<keyword evidence="4 9" id="KW-0479">Metal-binding</keyword>
<dbReference type="NCBIfam" id="TIGR01355">
    <property type="entry name" value="cyt_deam_dimer"/>
    <property type="match status" value="1"/>
</dbReference>
<keyword evidence="11" id="KW-1185">Reference proteome</keyword>
<dbReference type="OrthoDB" id="414540at2759"/>
<dbReference type="Pfam" id="PF00383">
    <property type="entry name" value="dCMP_cyt_deam_1"/>
    <property type="match status" value="1"/>
</dbReference>
<dbReference type="PANTHER" id="PTHR11644">
    <property type="entry name" value="CYTIDINE DEAMINASE"/>
    <property type="match status" value="1"/>
</dbReference>
<dbReference type="NCBIfam" id="NF006537">
    <property type="entry name" value="PRK09027.1"/>
    <property type="match status" value="1"/>
</dbReference>
<feature type="domain" description="CMP/dCMP-type deaminase" evidence="10">
    <location>
        <begin position="24"/>
        <end position="147"/>
    </location>
</feature>
<dbReference type="Gene3D" id="3.40.140.10">
    <property type="entry name" value="Cytidine Deaminase, domain 2"/>
    <property type="match status" value="2"/>
</dbReference>
<evidence type="ECO:0000259" key="10">
    <source>
        <dbReference type="PROSITE" id="PS51747"/>
    </source>
</evidence>
<dbReference type="SMR" id="A0A1S3UQ09"/>
<dbReference type="PANTHER" id="PTHR11644:SF2">
    <property type="entry name" value="CYTIDINE DEAMINASE"/>
    <property type="match status" value="1"/>
</dbReference>
<dbReference type="Gramene" id="Vradi07g29050.1">
    <property type="protein sequence ID" value="Vradi07g29050.1"/>
    <property type="gene ID" value="Vradi07g29050"/>
</dbReference>
<evidence type="ECO:0000256" key="6">
    <source>
        <dbReference type="ARBA" id="ARBA00022833"/>
    </source>
</evidence>
<sequence length="298" mass="31816">MDQPPKFVIEASEALALAESAAITLPELLPRLVPAARSLARPPISNFQVAAVGLGPSGRIFVGVNLEFPGLPLHHAVHAEQFLVSNLSLNAEANLTSFAVSAAPCGHCRQFLQELRAASDVNILITSHHTPQFTPLSHFLPHQFGPHDLLSPGTPLLLETHHNALTLLPNHTNDDAFCNGYLHNHKLKNAALEAANKSHAPYTASPSGVALLDRHGNIYKGSYLESAAFNPSLGPVQAALIAFVAAGGGEFDEIVDAVLVEKEDAAVKQEQTTRLLLHSISSDCNLSTYLCHSRPSLS</sequence>
<dbReference type="PROSITE" id="PS51747">
    <property type="entry name" value="CYT_DCMP_DEAMINASES_2"/>
    <property type="match status" value="2"/>
</dbReference>
<evidence type="ECO:0000256" key="5">
    <source>
        <dbReference type="ARBA" id="ARBA00022801"/>
    </source>
</evidence>
<proteinExistence type="inferred from homology"/>
<dbReference type="InterPro" id="IPR006263">
    <property type="entry name" value="Cyt_deam_dimer"/>
</dbReference>
<dbReference type="FunFam" id="3.40.140.10:FF:000006">
    <property type="entry name" value="Cytidine deaminase"/>
    <property type="match status" value="1"/>
</dbReference>
<feature type="binding site" evidence="8">
    <location>
        <begin position="65"/>
        <end position="67"/>
    </location>
    <ligand>
        <name>substrate</name>
    </ligand>
</feature>
<dbReference type="KEGG" id="vra:106767723"/>
<protein>
    <recommendedName>
        <fullName evidence="3">cytidine deaminase</fullName>
        <ecNumber evidence="3">3.5.4.5</ecNumber>
    </recommendedName>
</protein>
<evidence type="ECO:0000256" key="7">
    <source>
        <dbReference type="PIRSR" id="PIRSR006334-1"/>
    </source>
</evidence>
<dbReference type="SUPFAM" id="SSF53927">
    <property type="entry name" value="Cytidine deaminase-like"/>
    <property type="match status" value="2"/>
</dbReference>
<keyword evidence="5" id="KW-0378">Hydrolase</keyword>
<dbReference type="GeneID" id="106767723"/>
<dbReference type="GO" id="GO:0004126">
    <property type="term" value="F:cytidine deaminase activity"/>
    <property type="evidence" value="ECO:0007669"/>
    <property type="project" value="UniProtKB-EC"/>
</dbReference>
<evidence type="ECO:0000256" key="2">
    <source>
        <dbReference type="ARBA" id="ARBA00011738"/>
    </source>
</evidence>
<reference evidence="11" key="1">
    <citation type="journal article" date="2014" name="Nat. Commun.">
        <title>Genome sequence of mungbean and insights into evolution within Vigna species.</title>
        <authorList>
            <person name="Kang Y.J."/>
            <person name="Kim S.K."/>
            <person name="Kim M.Y."/>
            <person name="Lestari P."/>
            <person name="Kim K.H."/>
            <person name="Ha B.K."/>
            <person name="Jun T.H."/>
            <person name="Hwang W.J."/>
            <person name="Lee T."/>
            <person name="Lee J."/>
            <person name="Shim S."/>
            <person name="Yoon M.Y."/>
            <person name="Jang Y.E."/>
            <person name="Han K.S."/>
            <person name="Taeprayoon P."/>
            <person name="Yoon N."/>
            <person name="Somta P."/>
            <person name="Tanya P."/>
            <person name="Kim K.S."/>
            <person name="Gwag J.G."/>
            <person name="Moon J.K."/>
            <person name="Lee Y.H."/>
            <person name="Park B.S."/>
            <person name="Bombarely A."/>
            <person name="Doyle J.J."/>
            <person name="Jackson S.A."/>
            <person name="Schafleitner R."/>
            <person name="Srinives P."/>
            <person name="Varshney R.K."/>
            <person name="Lee S.H."/>
        </authorList>
    </citation>
    <scope>NUCLEOTIDE SEQUENCE [LARGE SCALE GENOMIC DNA]</scope>
    <source>
        <strain evidence="11">cv. VC1973A</strain>
    </source>
</reference>
<feature type="binding site" evidence="9">
    <location>
        <position position="78"/>
    </location>
    <ligand>
        <name>Zn(2+)</name>
        <dbReference type="ChEBI" id="CHEBI:29105"/>
        <note>catalytic</note>
    </ligand>
</feature>
<feature type="active site" description="Proton donor" evidence="7">
    <location>
        <position position="80"/>
    </location>
</feature>
<evidence type="ECO:0000256" key="1">
    <source>
        <dbReference type="ARBA" id="ARBA00006576"/>
    </source>
</evidence>
<evidence type="ECO:0000256" key="3">
    <source>
        <dbReference type="ARBA" id="ARBA00012783"/>
    </source>
</evidence>
<dbReference type="RefSeq" id="XP_014508151.1">
    <property type="nucleotide sequence ID" value="XM_014652665.2"/>
</dbReference>
<keyword evidence="6 9" id="KW-0862">Zinc</keyword>
<evidence type="ECO:0000256" key="4">
    <source>
        <dbReference type="ARBA" id="ARBA00022723"/>
    </source>
</evidence>
<feature type="binding site" evidence="9">
    <location>
        <position position="105"/>
    </location>
    <ligand>
        <name>Zn(2+)</name>
        <dbReference type="ChEBI" id="CHEBI:29105"/>
        <note>catalytic</note>
    </ligand>
</feature>
<feature type="domain" description="CMP/dCMP-type deaminase" evidence="10">
    <location>
        <begin position="182"/>
        <end position="298"/>
    </location>
</feature>
<name>A0A1S3UQ09_VIGRR</name>
<dbReference type="InterPro" id="IPR013171">
    <property type="entry name" value="Cyd/dCyd_deaminase_Zn-bd"/>
</dbReference>
<dbReference type="Pfam" id="PF08211">
    <property type="entry name" value="dCMP_cyt_deam_2"/>
    <property type="match status" value="1"/>
</dbReference>
<dbReference type="InterPro" id="IPR002125">
    <property type="entry name" value="CMP_dCMP_dom"/>
</dbReference>
<accession>A0A1S3UQ09</accession>
<evidence type="ECO:0000313" key="11">
    <source>
        <dbReference type="Proteomes" id="UP000087766"/>
    </source>
</evidence>
<dbReference type="InterPro" id="IPR016193">
    <property type="entry name" value="Cytidine_deaminase-like"/>
</dbReference>
<reference evidence="12" key="2">
    <citation type="submission" date="2025-08" db="UniProtKB">
        <authorList>
            <consortium name="RefSeq"/>
        </authorList>
    </citation>
    <scope>IDENTIFICATION</scope>
    <source>
        <tissue evidence="12">Leaf</tissue>
    </source>
</reference>
<dbReference type="InterPro" id="IPR016192">
    <property type="entry name" value="APOBEC/CMP_deaminase_Zn-bd"/>
</dbReference>
<dbReference type="Proteomes" id="UP000087766">
    <property type="component" value="Chromosome 7"/>
</dbReference>
<evidence type="ECO:0000313" key="12">
    <source>
        <dbReference type="RefSeq" id="XP_014508151.1"/>
    </source>
</evidence>
<dbReference type="GO" id="GO:0042803">
    <property type="term" value="F:protein homodimerization activity"/>
    <property type="evidence" value="ECO:0007669"/>
    <property type="project" value="UniProtKB-ARBA"/>
</dbReference>
<dbReference type="STRING" id="3916.A0A1S3UQ09"/>
<dbReference type="GO" id="GO:0005829">
    <property type="term" value="C:cytosol"/>
    <property type="evidence" value="ECO:0007669"/>
    <property type="project" value="TreeGrafter"/>
</dbReference>
<comment type="similarity">
    <text evidence="1">Belongs to the cytidine and deoxycytidylate deaminase family.</text>
</comment>
<evidence type="ECO:0000256" key="9">
    <source>
        <dbReference type="PIRSR" id="PIRSR006334-3"/>
    </source>
</evidence>
<dbReference type="EC" id="3.5.4.5" evidence="3"/>
<comment type="cofactor">
    <cofactor evidence="9">
        <name>Zn(2+)</name>
        <dbReference type="ChEBI" id="CHEBI:29105"/>
    </cofactor>
    <text evidence="9">Binds 1 zinc ion.</text>
</comment>
<evidence type="ECO:0000256" key="8">
    <source>
        <dbReference type="PIRSR" id="PIRSR006334-2"/>
    </source>
</evidence>
<dbReference type="PIRSF" id="PIRSF006334">
    <property type="entry name" value="Cdd_plus_pseudo"/>
    <property type="match status" value="1"/>
</dbReference>
<dbReference type="GO" id="GO:0008270">
    <property type="term" value="F:zinc ion binding"/>
    <property type="evidence" value="ECO:0007669"/>
    <property type="project" value="InterPro"/>
</dbReference>
<dbReference type="InterPro" id="IPR050202">
    <property type="entry name" value="Cyt/Deoxycyt_deaminase"/>
</dbReference>
<gene>
    <name evidence="12" type="primary">LOC106767723</name>
</gene>
<dbReference type="PROSITE" id="PS00903">
    <property type="entry name" value="CYT_DCMP_DEAMINASES_1"/>
    <property type="match status" value="1"/>
</dbReference>
<dbReference type="FunFam" id="3.40.140.10:FF:000041">
    <property type="entry name" value="Cytidine deaminase"/>
    <property type="match status" value="1"/>
</dbReference>
<dbReference type="CDD" id="cd01283">
    <property type="entry name" value="cytidine_deaminase"/>
    <property type="match status" value="2"/>
</dbReference>
<feature type="binding site" evidence="9">
    <location>
        <position position="108"/>
    </location>
    <ligand>
        <name>Zn(2+)</name>
        <dbReference type="ChEBI" id="CHEBI:29105"/>
        <note>catalytic</note>
    </ligand>
</feature>
<organism evidence="11 12">
    <name type="scientific">Vigna radiata var. radiata</name>
    <name type="common">Mung bean</name>
    <name type="synonym">Phaseolus aureus</name>
    <dbReference type="NCBI Taxonomy" id="3916"/>
    <lineage>
        <taxon>Eukaryota</taxon>
        <taxon>Viridiplantae</taxon>
        <taxon>Streptophyta</taxon>
        <taxon>Embryophyta</taxon>
        <taxon>Tracheophyta</taxon>
        <taxon>Spermatophyta</taxon>
        <taxon>Magnoliopsida</taxon>
        <taxon>eudicotyledons</taxon>
        <taxon>Gunneridae</taxon>
        <taxon>Pentapetalae</taxon>
        <taxon>rosids</taxon>
        <taxon>fabids</taxon>
        <taxon>Fabales</taxon>
        <taxon>Fabaceae</taxon>
        <taxon>Papilionoideae</taxon>
        <taxon>50 kb inversion clade</taxon>
        <taxon>NPAAA clade</taxon>
        <taxon>indigoferoid/millettioid clade</taxon>
        <taxon>Phaseoleae</taxon>
        <taxon>Vigna</taxon>
    </lineage>
</organism>